<dbReference type="InterPro" id="IPR012338">
    <property type="entry name" value="Beta-lactam/transpept-like"/>
</dbReference>
<feature type="transmembrane region" description="Helical" evidence="1">
    <location>
        <begin position="7"/>
        <end position="25"/>
    </location>
</feature>
<dbReference type="InterPro" id="IPR050789">
    <property type="entry name" value="Diverse_Enzym_Activities"/>
</dbReference>
<name>A0A1H6VWM8_9FLAO</name>
<dbReference type="STRING" id="402734.SAMN05660918_2266"/>
<keyword evidence="1" id="KW-0812">Transmembrane</keyword>
<keyword evidence="1" id="KW-0472">Membrane</keyword>
<keyword evidence="4" id="KW-1185">Reference proteome</keyword>
<dbReference type="Gene3D" id="3.40.710.10">
    <property type="entry name" value="DD-peptidase/beta-lactamase superfamily"/>
    <property type="match status" value="1"/>
</dbReference>
<dbReference type="PANTHER" id="PTHR43283">
    <property type="entry name" value="BETA-LACTAMASE-RELATED"/>
    <property type="match status" value="1"/>
</dbReference>
<gene>
    <name evidence="3" type="ORF">SAMN05660918_2266</name>
</gene>
<evidence type="ECO:0000259" key="2">
    <source>
        <dbReference type="Pfam" id="PF00144"/>
    </source>
</evidence>
<proteinExistence type="predicted"/>
<accession>A0A1H6VWM8</accession>
<feature type="domain" description="Beta-lactamase-related" evidence="2">
    <location>
        <begin position="86"/>
        <end position="355"/>
    </location>
</feature>
<dbReference type="Pfam" id="PF00144">
    <property type="entry name" value="Beta-lactamase"/>
    <property type="match status" value="1"/>
</dbReference>
<evidence type="ECO:0000313" key="4">
    <source>
        <dbReference type="Proteomes" id="UP000199702"/>
    </source>
</evidence>
<evidence type="ECO:0000256" key="1">
    <source>
        <dbReference type="SAM" id="Phobius"/>
    </source>
</evidence>
<dbReference type="RefSeq" id="WP_091313294.1">
    <property type="nucleotide sequence ID" value="NZ_CBCSJU010000006.1"/>
</dbReference>
<dbReference type="PANTHER" id="PTHR43283:SF7">
    <property type="entry name" value="BETA-LACTAMASE-RELATED DOMAIN-CONTAINING PROTEIN"/>
    <property type="match status" value="1"/>
</dbReference>
<dbReference type="EMBL" id="FNYA01000005">
    <property type="protein sequence ID" value="SEJ04602.1"/>
    <property type="molecule type" value="Genomic_DNA"/>
</dbReference>
<dbReference type="OrthoDB" id="9773047at2"/>
<dbReference type="AlphaFoldDB" id="A0A1H6VWM8"/>
<dbReference type="SUPFAM" id="SSF56601">
    <property type="entry name" value="beta-lactamase/transpeptidase-like"/>
    <property type="match status" value="1"/>
</dbReference>
<protein>
    <submittedName>
        <fullName evidence="3">CubicO group peptidase, beta-lactamase class C family</fullName>
    </submittedName>
</protein>
<dbReference type="Proteomes" id="UP000199702">
    <property type="component" value="Unassembled WGS sequence"/>
</dbReference>
<keyword evidence="1" id="KW-1133">Transmembrane helix</keyword>
<evidence type="ECO:0000313" key="3">
    <source>
        <dbReference type="EMBL" id="SEJ04602.1"/>
    </source>
</evidence>
<dbReference type="InterPro" id="IPR001466">
    <property type="entry name" value="Beta-lactam-related"/>
</dbReference>
<organism evidence="3 4">
    <name type="scientific">Flavobacterium terrigena</name>
    <dbReference type="NCBI Taxonomy" id="402734"/>
    <lineage>
        <taxon>Bacteria</taxon>
        <taxon>Pseudomonadati</taxon>
        <taxon>Bacteroidota</taxon>
        <taxon>Flavobacteriia</taxon>
        <taxon>Flavobacteriales</taxon>
        <taxon>Flavobacteriaceae</taxon>
        <taxon>Flavobacterium</taxon>
    </lineage>
</organism>
<sequence>MKFLIKFFKWFIIIFSSIIILMYIFDVDYLIRAVRTIYLKGYTTAYLEDYKEFPNRTIKKGVAQPWAISKEYNSVPSTETLNKTHKKLQTIAYLIIKNDSIWHESYYDGFNATSKSNSFSVAKSIVSAALGKAIMDGKIKSLDQKVVDFFPELKGKFAKEVTVGDLSSMASGLSWDEKYYSPFSIVTRAYFDDNLKGIILGLNIKNKPGQKFEYLSGATQLLAMCIEKATGKYLSDYVSESFWKPMGAENDALWQLDEADTGIEKAYCCIASNARDFARFGKLYKQNGKWNGKQILDSAFVAKSLKPRFAASPEYGYGWWLNTVKGKRIFYMRGHLGQFVIVIPEDDLIIVRLGHLKGLQTTTDAHSNDLYTYIEEAYKMIDSKKKK</sequence>
<reference evidence="4" key="1">
    <citation type="submission" date="2016-10" db="EMBL/GenBank/DDBJ databases">
        <authorList>
            <person name="Varghese N."/>
            <person name="Submissions S."/>
        </authorList>
    </citation>
    <scope>NUCLEOTIDE SEQUENCE [LARGE SCALE GENOMIC DNA]</scope>
    <source>
        <strain evidence="4">DSM 17934</strain>
    </source>
</reference>